<reference evidence="1" key="1">
    <citation type="journal article" date="2023" name="Mol. Phylogenet. Evol.">
        <title>Genome-scale phylogeny and comparative genomics of the fungal order Sordariales.</title>
        <authorList>
            <person name="Hensen N."/>
            <person name="Bonometti L."/>
            <person name="Westerberg I."/>
            <person name="Brannstrom I.O."/>
            <person name="Guillou S."/>
            <person name="Cros-Aarteil S."/>
            <person name="Calhoun S."/>
            <person name="Haridas S."/>
            <person name="Kuo A."/>
            <person name="Mondo S."/>
            <person name="Pangilinan J."/>
            <person name="Riley R."/>
            <person name="LaButti K."/>
            <person name="Andreopoulos B."/>
            <person name="Lipzen A."/>
            <person name="Chen C."/>
            <person name="Yan M."/>
            <person name="Daum C."/>
            <person name="Ng V."/>
            <person name="Clum A."/>
            <person name="Steindorff A."/>
            <person name="Ohm R.A."/>
            <person name="Martin F."/>
            <person name="Silar P."/>
            <person name="Natvig D.O."/>
            <person name="Lalanne C."/>
            <person name="Gautier V."/>
            <person name="Ament-Velasquez S.L."/>
            <person name="Kruys A."/>
            <person name="Hutchinson M.I."/>
            <person name="Powell A.J."/>
            <person name="Barry K."/>
            <person name="Miller A.N."/>
            <person name="Grigoriev I.V."/>
            <person name="Debuchy R."/>
            <person name="Gladieux P."/>
            <person name="Hiltunen Thoren M."/>
            <person name="Johannesson H."/>
        </authorList>
    </citation>
    <scope>NUCLEOTIDE SEQUENCE</scope>
    <source>
        <strain evidence="1">CBS 141.50</strain>
    </source>
</reference>
<dbReference type="InterPro" id="IPR027417">
    <property type="entry name" value="P-loop_NTPase"/>
</dbReference>
<organism evidence="1 2">
    <name type="scientific">Dichotomopilus funicola</name>
    <dbReference type="NCBI Taxonomy" id="1934379"/>
    <lineage>
        <taxon>Eukaryota</taxon>
        <taxon>Fungi</taxon>
        <taxon>Dikarya</taxon>
        <taxon>Ascomycota</taxon>
        <taxon>Pezizomycotina</taxon>
        <taxon>Sordariomycetes</taxon>
        <taxon>Sordariomycetidae</taxon>
        <taxon>Sordariales</taxon>
        <taxon>Chaetomiaceae</taxon>
        <taxon>Dichotomopilus</taxon>
    </lineage>
</organism>
<protein>
    <submittedName>
        <fullName evidence="1">P-loop containing nucleoside triphosphate hydrolase protein</fullName>
    </submittedName>
</protein>
<dbReference type="AlphaFoldDB" id="A0AAN6VAZ9"/>
<proteinExistence type="predicted"/>
<name>A0AAN6VAZ9_9PEZI</name>
<dbReference type="Gene3D" id="3.40.50.300">
    <property type="entry name" value="P-loop containing nucleotide triphosphate hydrolases"/>
    <property type="match status" value="2"/>
</dbReference>
<sequence length="243" mass="26393">MDATLSRLLDIAWDRFTKAPENTRFLIAIGGIPGSGKTTLSQRLTTALNARHAALTSQPQQPQQPIAAFVPMDGYHLTRAQLDALPDPATAHARRGAEFTFDGASFVQLVRQLKQEGEPLTEATPTVYAPSFDHAVKDPKEGDIAIGGRQRIVVLEGNYLLLDTPPWSQAIPLFSLTIFVSVPRATARARLASRHVAAGLVTTLADGDRRAIENDLPNGDEILQRRVGKVDVEVESLEDGGWV</sequence>
<reference evidence="1" key="2">
    <citation type="submission" date="2023-05" db="EMBL/GenBank/DDBJ databases">
        <authorList>
            <consortium name="Lawrence Berkeley National Laboratory"/>
            <person name="Steindorff A."/>
            <person name="Hensen N."/>
            <person name="Bonometti L."/>
            <person name="Westerberg I."/>
            <person name="Brannstrom I.O."/>
            <person name="Guillou S."/>
            <person name="Cros-Aarteil S."/>
            <person name="Calhoun S."/>
            <person name="Haridas S."/>
            <person name="Kuo A."/>
            <person name="Mondo S."/>
            <person name="Pangilinan J."/>
            <person name="Riley R."/>
            <person name="Labutti K."/>
            <person name="Andreopoulos B."/>
            <person name="Lipzen A."/>
            <person name="Chen C."/>
            <person name="Yanf M."/>
            <person name="Daum C."/>
            <person name="Ng V."/>
            <person name="Clum A."/>
            <person name="Ohm R."/>
            <person name="Martin F."/>
            <person name="Silar P."/>
            <person name="Natvig D."/>
            <person name="Lalanne C."/>
            <person name="Gautier V."/>
            <person name="Ament-Velasquez S.L."/>
            <person name="Kruys A."/>
            <person name="Hutchinson M.I."/>
            <person name="Powell A.J."/>
            <person name="Barry K."/>
            <person name="Miller A.N."/>
            <person name="Grigoriev I.V."/>
            <person name="Debuchy R."/>
            <person name="Gladieux P."/>
            <person name="Thoren M.H."/>
            <person name="Johannesson H."/>
        </authorList>
    </citation>
    <scope>NUCLEOTIDE SEQUENCE</scope>
    <source>
        <strain evidence="1">CBS 141.50</strain>
    </source>
</reference>
<accession>A0AAN6VAZ9</accession>
<keyword evidence="2" id="KW-1185">Reference proteome</keyword>
<dbReference type="GeneID" id="87815425"/>
<dbReference type="RefSeq" id="XP_062641373.1">
    <property type="nucleotide sequence ID" value="XM_062778812.1"/>
</dbReference>
<gene>
    <name evidence="1" type="ORF">C8A04DRAFT_23794</name>
</gene>
<dbReference type="EMBL" id="MU853554">
    <property type="protein sequence ID" value="KAK4148002.1"/>
    <property type="molecule type" value="Genomic_DNA"/>
</dbReference>
<evidence type="ECO:0000313" key="1">
    <source>
        <dbReference type="EMBL" id="KAK4148002.1"/>
    </source>
</evidence>
<comment type="caution">
    <text evidence="1">The sequence shown here is derived from an EMBL/GenBank/DDBJ whole genome shotgun (WGS) entry which is preliminary data.</text>
</comment>
<dbReference type="GO" id="GO:0016787">
    <property type="term" value="F:hydrolase activity"/>
    <property type="evidence" value="ECO:0007669"/>
    <property type="project" value="UniProtKB-KW"/>
</dbReference>
<keyword evidence="1" id="KW-0378">Hydrolase</keyword>
<evidence type="ECO:0000313" key="2">
    <source>
        <dbReference type="Proteomes" id="UP001302676"/>
    </source>
</evidence>
<dbReference type="SUPFAM" id="SSF52540">
    <property type="entry name" value="P-loop containing nucleoside triphosphate hydrolases"/>
    <property type="match status" value="1"/>
</dbReference>
<dbReference type="Proteomes" id="UP001302676">
    <property type="component" value="Unassembled WGS sequence"/>
</dbReference>
<dbReference type="PANTHER" id="PTHR10285">
    <property type="entry name" value="URIDINE KINASE"/>
    <property type="match status" value="1"/>
</dbReference>